<dbReference type="SUPFAM" id="SSF53474">
    <property type="entry name" value="alpha/beta-Hydrolases"/>
    <property type="match status" value="1"/>
</dbReference>
<dbReference type="AlphaFoldDB" id="A0A1X0PB14"/>
<organism evidence="2 3">
    <name type="scientific">Trypanosoma theileri</name>
    <dbReference type="NCBI Taxonomy" id="67003"/>
    <lineage>
        <taxon>Eukaryota</taxon>
        <taxon>Discoba</taxon>
        <taxon>Euglenozoa</taxon>
        <taxon>Kinetoplastea</taxon>
        <taxon>Metakinetoplastina</taxon>
        <taxon>Trypanosomatida</taxon>
        <taxon>Trypanosomatidae</taxon>
        <taxon>Trypanosoma</taxon>
    </lineage>
</organism>
<dbReference type="OrthoDB" id="278454at2759"/>
<keyword evidence="3" id="KW-1185">Reference proteome</keyword>
<dbReference type="InterPro" id="IPR029058">
    <property type="entry name" value="AB_hydrolase_fold"/>
</dbReference>
<gene>
    <name evidence="2" type="ORF">TM35_000017000</name>
</gene>
<dbReference type="GeneID" id="39981161"/>
<dbReference type="PANTHER" id="PTHR43798:SF5">
    <property type="entry name" value="MONOACYLGLYCEROL LIPASE ABHD6"/>
    <property type="match status" value="1"/>
</dbReference>
<proteinExistence type="predicted"/>
<dbReference type="RefSeq" id="XP_028887889.1">
    <property type="nucleotide sequence ID" value="XM_029021381.1"/>
</dbReference>
<evidence type="ECO:0000313" key="3">
    <source>
        <dbReference type="Proteomes" id="UP000192257"/>
    </source>
</evidence>
<evidence type="ECO:0000259" key="1">
    <source>
        <dbReference type="Pfam" id="PF12697"/>
    </source>
</evidence>
<accession>A0A1X0PB14</accession>
<name>A0A1X0PB14_9TRYP</name>
<dbReference type="Gene3D" id="3.40.50.1820">
    <property type="entry name" value="alpha/beta hydrolase"/>
    <property type="match status" value="1"/>
</dbReference>
<feature type="domain" description="AB hydrolase-1" evidence="1">
    <location>
        <begin position="46"/>
        <end position="169"/>
    </location>
</feature>
<dbReference type="Proteomes" id="UP000192257">
    <property type="component" value="Unassembled WGS sequence"/>
</dbReference>
<dbReference type="Pfam" id="PF12697">
    <property type="entry name" value="Abhydrolase_6"/>
    <property type="match status" value="1"/>
</dbReference>
<dbReference type="PANTHER" id="PTHR43798">
    <property type="entry name" value="MONOACYLGLYCEROL LIPASE"/>
    <property type="match status" value="1"/>
</dbReference>
<reference evidence="2 3" key="1">
    <citation type="submission" date="2017-03" db="EMBL/GenBank/DDBJ databases">
        <title>An alternative strategy for trypanosome survival in the mammalian bloodstream revealed through genome and transcriptome analysis of the ubiquitous bovine parasite Trypanosoma (Megatrypanum) theileri.</title>
        <authorList>
            <person name="Kelly S."/>
            <person name="Ivens A."/>
            <person name="Mott A."/>
            <person name="O'Neill E."/>
            <person name="Emms D."/>
            <person name="Macleod O."/>
            <person name="Voorheis P."/>
            <person name="Matthews J."/>
            <person name="Matthews K."/>
            <person name="Carrington M."/>
        </authorList>
    </citation>
    <scope>NUCLEOTIDE SEQUENCE [LARGE SCALE GENOMIC DNA]</scope>
    <source>
        <strain evidence="2">Edinburgh</strain>
    </source>
</reference>
<dbReference type="EMBL" id="NBCO01000001">
    <property type="protein sequence ID" value="ORC93823.1"/>
    <property type="molecule type" value="Genomic_DNA"/>
</dbReference>
<comment type="caution">
    <text evidence="2">The sequence shown here is derived from an EMBL/GenBank/DDBJ whole genome shotgun (WGS) entry which is preliminary data.</text>
</comment>
<dbReference type="GO" id="GO:0046464">
    <property type="term" value="P:acylglycerol catabolic process"/>
    <property type="evidence" value="ECO:0007669"/>
    <property type="project" value="TreeGrafter"/>
</dbReference>
<dbReference type="GO" id="GO:0047372">
    <property type="term" value="F:monoacylglycerol lipase activity"/>
    <property type="evidence" value="ECO:0007669"/>
    <property type="project" value="TreeGrafter"/>
</dbReference>
<dbReference type="InterPro" id="IPR000073">
    <property type="entry name" value="AB_hydrolase_1"/>
</dbReference>
<dbReference type="InterPro" id="IPR050266">
    <property type="entry name" value="AB_hydrolase_sf"/>
</dbReference>
<dbReference type="VEuPathDB" id="TriTrypDB:TM35_000017000"/>
<sequence>MNFVRRVFTSSPALSALPISETPASLNYALSSFRWHLDSRSPSKAILVHDFLSSSASWQQLLHESLGRLPLSQLTPKVPLELYAVDLRGHNFSKTLPCPADETKFTLACAADIALHQKQILRTDAKLVGMGFGALVACQAALHSPHSGFDSLTLYVNSPSQLMTCDPSHYSLPSIIGSVPKEIKTLNELNQFLLKRVPNTVERALIFSNVDQLDGTIDFRFSNEVLNYRSPLKWTMDIDESVMFTKQVTVFYCSDEPFPEEVNNKFMKHFPKAKFVKLEGTQGGDLSGLYAQGPYVVRTLLESMDLLGEVEMEE</sequence>
<evidence type="ECO:0000313" key="2">
    <source>
        <dbReference type="EMBL" id="ORC93823.1"/>
    </source>
</evidence>
<protein>
    <recommendedName>
        <fullName evidence="1">AB hydrolase-1 domain-containing protein</fullName>
    </recommendedName>
</protein>
<dbReference type="GO" id="GO:0016020">
    <property type="term" value="C:membrane"/>
    <property type="evidence" value="ECO:0007669"/>
    <property type="project" value="TreeGrafter"/>
</dbReference>